<keyword evidence="6" id="KW-0862">Zinc</keyword>
<gene>
    <name evidence="13" type="ORF">EGW08_012435</name>
</gene>
<keyword evidence="2" id="KW-1017">Isopeptide bond</keyword>
<keyword evidence="7" id="KW-0832">Ubl conjugation</keyword>
<evidence type="ECO:0000256" key="10">
    <source>
        <dbReference type="ARBA" id="ARBA00023242"/>
    </source>
</evidence>
<evidence type="ECO:0000256" key="3">
    <source>
        <dbReference type="ARBA" id="ARBA00022723"/>
    </source>
</evidence>
<feature type="region of interest" description="Disordered" evidence="11">
    <location>
        <begin position="273"/>
        <end position="336"/>
    </location>
</feature>
<dbReference type="PANTHER" id="PTHR45993">
    <property type="entry name" value="B-CELL LYMPHOMA/LEUKEMIA 11"/>
    <property type="match status" value="1"/>
</dbReference>
<evidence type="ECO:0000256" key="2">
    <source>
        <dbReference type="ARBA" id="ARBA00022499"/>
    </source>
</evidence>
<feature type="domain" description="C2H2-type" evidence="12">
    <location>
        <begin position="249"/>
        <end position="270"/>
    </location>
</feature>
<dbReference type="InterPro" id="IPR051497">
    <property type="entry name" value="Dev/Hematopoietic_TF"/>
</dbReference>
<keyword evidence="3" id="KW-0479">Metal-binding</keyword>
<comment type="caution">
    <text evidence="13">The sequence shown here is derived from an EMBL/GenBank/DDBJ whole genome shotgun (WGS) entry which is preliminary data.</text>
</comment>
<reference evidence="13 14" key="1">
    <citation type="submission" date="2019-01" db="EMBL/GenBank/DDBJ databases">
        <title>A draft genome assembly of the solar-powered sea slug Elysia chlorotica.</title>
        <authorList>
            <person name="Cai H."/>
            <person name="Li Q."/>
            <person name="Fang X."/>
            <person name="Li J."/>
            <person name="Curtis N.E."/>
            <person name="Altenburger A."/>
            <person name="Shibata T."/>
            <person name="Feng M."/>
            <person name="Maeda T."/>
            <person name="Schwartz J.A."/>
            <person name="Shigenobu S."/>
            <person name="Lundholm N."/>
            <person name="Nishiyama T."/>
            <person name="Yang H."/>
            <person name="Hasebe M."/>
            <person name="Li S."/>
            <person name="Pierce S.K."/>
            <person name="Wang J."/>
        </authorList>
    </citation>
    <scope>NUCLEOTIDE SEQUENCE [LARGE SCALE GENOMIC DNA]</scope>
    <source>
        <strain evidence="13">EC2010</strain>
        <tissue evidence="13">Whole organism of an adult</tissue>
    </source>
</reference>
<dbReference type="GO" id="GO:0008270">
    <property type="term" value="F:zinc ion binding"/>
    <property type="evidence" value="ECO:0007669"/>
    <property type="project" value="UniProtKB-KW"/>
</dbReference>
<evidence type="ECO:0000256" key="4">
    <source>
        <dbReference type="ARBA" id="ARBA00022737"/>
    </source>
</evidence>
<evidence type="ECO:0000256" key="6">
    <source>
        <dbReference type="ARBA" id="ARBA00022833"/>
    </source>
</evidence>
<proteinExistence type="predicted"/>
<keyword evidence="4" id="KW-0677">Repeat</keyword>
<evidence type="ECO:0000256" key="5">
    <source>
        <dbReference type="ARBA" id="ARBA00022771"/>
    </source>
</evidence>
<feature type="compositionally biased region" description="Acidic residues" evidence="11">
    <location>
        <begin position="125"/>
        <end position="156"/>
    </location>
</feature>
<comment type="subcellular location">
    <subcellularLocation>
        <location evidence="1">Nucleus</location>
    </subcellularLocation>
</comment>
<dbReference type="GO" id="GO:0000978">
    <property type="term" value="F:RNA polymerase II cis-regulatory region sequence-specific DNA binding"/>
    <property type="evidence" value="ECO:0007669"/>
    <property type="project" value="TreeGrafter"/>
</dbReference>
<keyword evidence="14" id="KW-1185">Reference proteome</keyword>
<feature type="compositionally biased region" description="Basic and acidic residues" evidence="11">
    <location>
        <begin position="53"/>
        <end position="67"/>
    </location>
</feature>
<keyword evidence="10" id="KW-0539">Nucleus</keyword>
<evidence type="ECO:0000256" key="8">
    <source>
        <dbReference type="ARBA" id="ARBA00023015"/>
    </source>
</evidence>
<organism evidence="13 14">
    <name type="scientific">Elysia chlorotica</name>
    <name type="common">Eastern emerald elysia</name>
    <name type="synonym">Sea slug</name>
    <dbReference type="NCBI Taxonomy" id="188477"/>
    <lineage>
        <taxon>Eukaryota</taxon>
        <taxon>Metazoa</taxon>
        <taxon>Spiralia</taxon>
        <taxon>Lophotrochozoa</taxon>
        <taxon>Mollusca</taxon>
        <taxon>Gastropoda</taxon>
        <taxon>Heterobranchia</taxon>
        <taxon>Euthyneura</taxon>
        <taxon>Panpulmonata</taxon>
        <taxon>Sacoglossa</taxon>
        <taxon>Placobranchoidea</taxon>
        <taxon>Plakobranchidae</taxon>
        <taxon>Elysia</taxon>
    </lineage>
</organism>
<dbReference type="PANTHER" id="PTHR45993:SF6">
    <property type="entry name" value="C2H2-TYPE DOMAIN-CONTAINING PROTEIN"/>
    <property type="match status" value="1"/>
</dbReference>
<dbReference type="AlphaFoldDB" id="A0A3S0ZPL2"/>
<dbReference type="InterPro" id="IPR013087">
    <property type="entry name" value="Znf_C2H2_type"/>
</dbReference>
<feature type="region of interest" description="Disordered" evidence="11">
    <location>
        <begin position="52"/>
        <end position="248"/>
    </location>
</feature>
<accession>A0A3S0ZPL2</accession>
<name>A0A3S0ZPL2_ELYCH</name>
<dbReference type="GO" id="GO:0006357">
    <property type="term" value="P:regulation of transcription by RNA polymerase II"/>
    <property type="evidence" value="ECO:0007669"/>
    <property type="project" value="TreeGrafter"/>
</dbReference>
<feature type="compositionally biased region" description="Low complexity" evidence="11">
    <location>
        <begin position="311"/>
        <end position="324"/>
    </location>
</feature>
<keyword evidence="9" id="KW-0804">Transcription</keyword>
<evidence type="ECO:0000256" key="9">
    <source>
        <dbReference type="ARBA" id="ARBA00023163"/>
    </source>
</evidence>
<keyword evidence="5" id="KW-0863">Zinc-finger</keyword>
<sequence length="336" mass="37198">MSRRKQGRPQQRKALDSLEQEKDLLVCGDCQTSFPLHDIVTFIRHKKQCCGKENVRHDSRRDSHDDPDGSPAKTHARACHPTPGVDALAAQRSGDTRDEEDDDGDDDEDDEGVDVSKASRRGDAEDATADEEDDDDGDDENGDDDDDDEDETEDTALDTSGQHSMMVSEEEKRRRHRRLRRRKRMLRLKREEREGEGDAKEGGTPAKPERGEQSGVKQERSGESRAPLRPKQVDAESNTTHSEPSRFVCETCRSTYTSAWGLLQHAQKEHGMKIYTSPSTAAPSSTASTNNNNNSSSSNHTSSRESRQHQSPSATSTPVASSVSPIDLVVSSSSPR</sequence>
<dbReference type="InterPro" id="IPR057448">
    <property type="entry name" value="BCL-11A_Znf_CCHC"/>
</dbReference>
<feature type="compositionally biased region" description="Acidic residues" evidence="11">
    <location>
        <begin position="97"/>
        <end position="113"/>
    </location>
</feature>
<evidence type="ECO:0000259" key="12">
    <source>
        <dbReference type="PROSITE" id="PS00028"/>
    </source>
</evidence>
<evidence type="ECO:0000256" key="11">
    <source>
        <dbReference type="SAM" id="MobiDB-lite"/>
    </source>
</evidence>
<feature type="compositionally biased region" description="Basic and acidic residues" evidence="11">
    <location>
        <begin position="188"/>
        <end position="223"/>
    </location>
</feature>
<feature type="compositionally biased region" description="Basic residues" evidence="11">
    <location>
        <begin position="173"/>
        <end position="187"/>
    </location>
</feature>
<dbReference type="GO" id="GO:0005634">
    <property type="term" value="C:nucleus"/>
    <property type="evidence" value="ECO:0007669"/>
    <property type="project" value="UniProtKB-SubCell"/>
</dbReference>
<evidence type="ECO:0000256" key="7">
    <source>
        <dbReference type="ARBA" id="ARBA00022843"/>
    </source>
</evidence>
<evidence type="ECO:0000313" key="13">
    <source>
        <dbReference type="EMBL" id="RUS79788.1"/>
    </source>
</evidence>
<dbReference type="Proteomes" id="UP000271974">
    <property type="component" value="Unassembled WGS sequence"/>
</dbReference>
<evidence type="ECO:0000313" key="14">
    <source>
        <dbReference type="Proteomes" id="UP000271974"/>
    </source>
</evidence>
<dbReference type="OrthoDB" id="6159395at2759"/>
<dbReference type="GO" id="GO:0003700">
    <property type="term" value="F:DNA-binding transcription factor activity"/>
    <property type="evidence" value="ECO:0007669"/>
    <property type="project" value="TreeGrafter"/>
</dbReference>
<feature type="compositionally biased region" description="Low complexity" evidence="11">
    <location>
        <begin position="276"/>
        <end position="301"/>
    </location>
</feature>
<evidence type="ECO:0000256" key="1">
    <source>
        <dbReference type="ARBA" id="ARBA00004123"/>
    </source>
</evidence>
<dbReference type="STRING" id="188477.A0A3S0ZPL2"/>
<keyword evidence="8" id="KW-0805">Transcription regulation</keyword>
<protein>
    <recommendedName>
        <fullName evidence="12">C2H2-type domain-containing protein</fullName>
    </recommendedName>
</protein>
<dbReference type="EMBL" id="RQTK01000427">
    <property type="protein sequence ID" value="RUS79788.1"/>
    <property type="molecule type" value="Genomic_DNA"/>
</dbReference>
<dbReference type="PROSITE" id="PS00028">
    <property type="entry name" value="ZINC_FINGER_C2H2_1"/>
    <property type="match status" value="1"/>
</dbReference>
<feature type="non-terminal residue" evidence="13">
    <location>
        <position position="336"/>
    </location>
</feature>
<dbReference type="Pfam" id="PF25491">
    <property type="entry name" value="CCHC_BCL-11A"/>
    <property type="match status" value="1"/>
</dbReference>